<dbReference type="InterPro" id="IPR004875">
    <property type="entry name" value="DDE_SF_endonuclease_dom"/>
</dbReference>
<dbReference type="Pfam" id="PF03184">
    <property type="entry name" value="DDE_1"/>
    <property type="match status" value="1"/>
</dbReference>
<organism evidence="3">
    <name type="scientific">Albugo laibachii Nc14</name>
    <dbReference type="NCBI Taxonomy" id="890382"/>
    <lineage>
        <taxon>Eukaryota</taxon>
        <taxon>Sar</taxon>
        <taxon>Stramenopiles</taxon>
        <taxon>Oomycota</taxon>
        <taxon>Peronosporomycetes</taxon>
        <taxon>Albuginales</taxon>
        <taxon>Albuginaceae</taxon>
        <taxon>Albugo</taxon>
    </lineage>
</organism>
<dbReference type="EMBL" id="FR824331">
    <property type="protein sequence ID" value="CCA25276.1"/>
    <property type="molecule type" value="Genomic_DNA"/>
</dbReference>
<proteinExistence type="predicted"/>
<dbReference type="HOGENOM" id="CLU_013929_10_4_1"/>
<evidence type="ECO:0000256" key="1">
    <source>
        <dbReference type="SAM" id="MobiDB-lite"/>
    </source>
</evidence>
<dbReference type="GO" id="GO:0003676">
    <property type="term" value="F:nucleic acid binding"/>
    <property type="evidence" value="ECO:0007669"/>
    <property type="project" value="InterPro"/>
</dbReference>
<gene>
    <name evidence="3" type="primary">AlNc14C286G10182</name>
    <name evidence="3" type="ORF">ALNC14_114200</name>
</gene>
<sequence>MYTALYGPTRDAGTIGRGLCDRFFKRFPELAIRNAQVIERVRNGVEYNAVVSFFGRCARAIIEENAGPSRIFNLDETGLVQNLKTRNVIAVRVSKNVWSQNVEPGFHLTMVACVSADGFVVPPALIVPGKRLNRDVLDACTISGTTITTSEAGFMTICIMREYIAAFGLAVRLPIKQPLILVLDGASSHMDASIDAAAATYGVRLVQTTPPIPECEKHNQPPQHGYNLLE</sequence>
<reference evidence="3" key="1">
    <citation type="journal article" date="2011" name="PLoS Biol.">
        <title>Gene gain and loss during evolution of obligate parasitism in the white rust pathogen of Arabidopsis thaliana.</title>
        <authorList>
            <person name="Kemen E."/>
            <person name="Gardiner A."/>
            <person name="Schultz-Larsen T."/>
            <person name="Kemen A.C."/>
            <person name="Balmuth A.L."/>
            <person name="Robert-Seilaniantz A."/>
            <person name="Bailey K."/>
            <person name="Holub E."/>
            <person name="Studholme D.J."/>
            <person name="Maclean D."/>
            <person name="Jones J.D."/>
        </authorList>
    </citation>
    <scope>NUCLEOTIDE SEQUENCE</scope>
</reference>
<feature type="region of interest" description="Disordered" evidence="1">
    <location>
        <begin position="211"/>
        <end position="230"/>
    </location>
</feature>
<evidence type="ECO:0000313" key="3">
    <source>
        <dbReference type="EMBL" id="CCA25276.1"/>
    </source>
</evidence>
<protein>
    <submittedName>
        <fullName evidence="3">Uncharacterized protein AlNc14C286G10182</fullName>
    </submittedName>
</protein>
<feature type="domain" description="DDE-1" evidence="2">
    <location>
        <begin position="109"/>
        <end position="194"/>
    </location>
</feature>
<dbReference type="AlphaFoldDB" id="F0WV39"/>
<accession>F0WV39</accession>
<evidence type="ECO:0000259" key="2">
    <source>
        <dbReference type="Pfam" id="PF03184"/>
    </source>
</evidence>
<name>F0WV39_9STRA</name>
<reference evidence="3" key="2">
    <citation type="submission" date="2011-02" db="EMBL/GenBank/DDBJ databases">
        <authorList>
            <person name="MacLean D."/>
        </authorList>
    </citation>
    <scope>NUCLEOTIDE SEQUENCE</scope>
</reference>